<dbReference type="InterPro" id="IPR010139">
    <property type="entry name" value="Imidazole-glycPsynth_HisH"/>
</dbReference>
<keyword evidence="7" id="KW-0456">Lyase</keyword>
<evidence type="ECO:0000256" key="8">
    <source>
        <dbReference type="ARBA" id="ARBA00047838"/>
    </source>
</evidence>
<evidence type="ECO:0000256" key="3">
    <source>
        <dbReference type="ARBA" id="ARBA00022605"/>
    </source>
</evidence>
<keyword evidence="5" id="KW-0315">Glutamine amidotransferase</keyword>
<evidence type="ECO:0000256" key="6">
    <source>
        <dbReference type="ARBA" id="ARBA00023102"/>
    </source>
</evidence>
<sequence>MNNKSVDVAIIDYQMSNLHSVEAACKFVGLYPVVTSDPSEILGAKAAILPGVGAFGEAMSRIKELGLSNVIKDFIGSGRPFVGICLGLQLLFPRSEEFGSHCGLGIVGGRIERFSPVSDVSQKVLVPQVGWNTITQVNQGWGGTLLGGVRNHEFMYFVHSYYVIPDRRDCTISETEYLGTRYCSALKIDNISAFQFHPERSGESGLEVYRSLRNEIEAVSE</sequence>
<dbReference type="Pfam" id="PF00117">
    <property type="entry name" value="GATase"/>
    <property type="match status" value="1"/>
</dbReference>
<gene>
    <name evidence="11" type="ORF">METZ01_LOCUS261914</name>
</gene>
<evidence type="ECO:0000256" key="5">
    <source>
        <dbReference type="ARBA" id="ARBA00022962"/>
    </source>
</evidence>
<dbReference type="EMBL" id="UINC01073007">
    <property type="protein sequence ID" value="SVC09060.1"/>
    <property type="molecule type" value="Genomic_DNA"/>
</dbReference>
<comment type="subunit">
    <text evidence="2">Heterodimer of HisH and HisF.</text>
</comment>
<dbReference type="GO" id="GO:0000105">
    <property type="term" value="P:L-histidine biosynthetic process"/>
    <property type="evidence" value="ECO:0007669"/>
    <property type="project" value="UniProtKB-UniPathway"/>
</dbReference>
<name>A0A382JAC2_9ZZZZ</name>
<dbReference type="UniPathway" id="UPA00031">
    <property type="reaction ID" value="UER00010"/>
</dbReference>
<comment type="pathway">
    <text evidence="1">Amino-acid biosynthesis; L-histidine biosynthesis; L-histidine from 5-phospho-alpha-D-ribose 1-diphosphate: step 5/9.</text>
</comment>
<comment type="catalytic activity">
    <reaction evidence="8">
        <text>5-[(5-phospho-1-deoxy-D-ribulos-1-ylimino)methylamino]-1-(5-phospho-beta-D-ribosyl)imidazole-4-carboxamide + L-glutamine = D-erythro-1-(imidazol-4-yl)glycerol 3-phosphate + 5-amino-1-(5-phospho-beta-D-ribosyl)imidazole-4-carboxamide + L-glutamate + H(+)</text>
        <dbReference type="Rhea" id="RHEA:24793"/>
        <dbReference type="ChEBI" id="CHEBI:15378"/>
        <dbReference type="ChEBI" id="CHEBI:29985"/>
        <dbReference type="ChEBI" id="CHEBI:58278"/>
        <dbReference type="ChEBI" id="CHEBI:58359"/>
        <dbReference type="ChEBI" id="CHEBI:58475"/>
        <dbReference type="ChEBI" id="CHEBI:58525"/>
        <dbReference type="EC" id="4.3.2.10"/>
    </reaction>
</comment>
<organism evidence="11">
    <name type="scientific">marine metagenome</name>
    <dbReference type="NCBI Taxonomy" id="408172"/>
    <lineage>
        <taxon>unclassified sequences</taxon>
        <taxon>metagenomes</taxon>
        <taxon>ecological metagenomes</taxon>
    </lineage>
</organism>
<accession>A0A382JAC2</accession>
<evidence type="ECO:0000256" key="2">
    <source>
        <dbReference type="ARBA" id="ARBA00011152"/>
    </source>
</evidence>
<proteinExistence type="inferred from homology"/>
<evidence type="ECO:0000256" key="1">
    <source>
        <dbReference type="ARBA" id="ARBA00005091"/>
    </source>
</evidence>
<dbReference type="InterPro" id="IPR017926">
    <property type="entry name" value="GATASE"/>
</dbReference>
<feature type="domain" description="Glutamine amidotransferase" evidence="10">
    <location>
        <begin position="10"/>
        <end position="203"/>
    </location>
</feature>
<evidence type="ECO:0000256" key="4">
    <source>
        <dbReference type="ARBA" id="ARBA00022801"/>
    </source>
</evidence>
<dbReference type="GO" id="GO:0000107">
    <property type="term" value="F:imidazoleglycerol-phosphate synthase activity"/>
    <property type="evidence" value="ECO:0007669"/>
    <property type="project" value="TreeGrafter"/>
</dbReference>
<dbReference type="HAMAP" id="MF_00278">
    <property type="entry name" value="HisH"/>
    <property type="match status" value="1"/>
</dbReference>
<dbReference type="PANTHER" id="PTHR42701">
    <property type="entry name" value="IMIDAZOLE GLYCEROL PHOSPHATE SYNTHASE SUBUNIT HISH"/>
    <property type="match status" value="1"/>
</dbReference>
<dbReference type="AlphaFoldDB" id="A0A382JAC2"/>
<evidence type="ECO:0000259" key="10">
    <source>
        <dbReference type="Pfam" id="PF00117"/>
    </source>
</evidence>
<dbReference type="PROSITE" id="PS51273">
    <property type="entry name" value="GATASE_TYPE_1"/>
    <property type="match status" value="1"/>
</dbReference>
<dbReference type="PIRSF" id="PIRSF000495">
    <property type="entry name" value="Amidotransf_hisH"/>
    <property type="match status" value="1"/>
</dbReference>
<dbReference type="CDD" id="cd01748">
    <property type="entry name" value="GATase1_IGP_Synthase"/>
    <property type="match status" value="1"/>
</dbReference>
<dbReference type="GO" id="GO:0016829">
    <property type="term" value="F:lyase activity"/>
    <property type="evidence" value="ECO:0007669"/>
    <property type="project" value="UniProtKB-KW"/>
</dbReference>
<dbReference type="PANTHER" id="PTHR42701:SF1">
    <property type="entry name" value="IMIDAZOLE GLYCEROL PHOSPHATE SYNTHASE SUBUNIT HISH"/>
    <property type="match status" value="1"/>
</dbReference>
<keyword evidence="6" id="KW-0368">Histidine biosynthesis</keyword>
<reference evidence="11" key="1">
    <citation type="submission" date="2018-05" db="EMBL/GenBank/DDBJ databases">
        <authorList>
            <person name="Lanie J.A."/>
            <person name="Ng W.-L."/>
            <person name="Kazmierczak K.M."/>
            <person name="Andrzejewski T.M."/>
            <person name="Davidsen T.M."/>
            <person name="Wayne K.J."/>
            <person name="Tettelin H."/>
            <person name="Glass J.I."/>
            <person name="Rusch D."/>
            <person name="Podicherti R."/>
            <person name="Tsui H.-C.T."/>
            <person name="Winkler M.E."/>
        </authorList>
    </citation>
    <scope>NUCLEOTIDE SEQUENCE</scope>
</reference>
<evidence type="ECO:0000256" key="7">
    <source>
        <dbReference type="ARBA" id="ARBA00023239"/>
    </source>
</evidence>
<dbReference type="InterPro" id="IPR029062">
    <property type="entry name" value="Class_I_gatase-like"/>
</dbReference>
<keyword evidence="4" id="KW-0378">Hydrolase</keyword>
<protein>
    <recommendedName>
        <fullName evidence="10">Glutamine amidotransferase domain-containing protein</fullName>
    </recommendedName>
</protein>
<dbReference type="SUPFAM" id="SSF52317">
    <property type="entry name" value="Class I glutamine amidotransferase-like"/>
    <property type="match status" value="1"/>
</dbReference>
<dbReference type="GO" id="GO:0004359">
    <property type="term" value="F:glutaminase activity"/>
    <property type="evidence" value="ECO:0007669"/>
    <property type="project" value="UniProtKB-EC"/>
</dbReference>
<evidence type="ECO:0000313" key="11">
    <source>
        <dbReference type="EMBL" id="SVC09060.1"/>
    </source>
</evidence>
<dbReference type="Gene3D" id="3.40.50.880">
    <property type="match status" value="1"/>
</dbReference>
<evidence type="ECO:0000256" key="9">
    <source>
        <dbReference type="ARBA" id="ARBA00049534"/>
    </source>
</evidence>
<keyword evidence="3" id="KW-0028">Amino-acid biosynthesis</keyword>
<dbReference type="NCBIfam" id="TIGR01855">
    <property type="entry name" value="IMP_synth_hisH"/>
    <property type="match status" value="1"/>
</dbReference>
<comment type="catalytic activity">
    <reaction evidence="9">
        <text>L-glutamine + H2O = L-glutamate + NH4(+)</text>
        <dbReference type="Rhea" id="RHEA:15889"/>
        <dbReference type="ChEBI" id="CHEBI:15377"/>
        <dbReference type="ChEBI" id="CHEBI:28938"/>
        <dbReference type="ChEBI" id="CHEBI:29985"/>
        <dbReference type="ChEBI" id="CHEBI:58359"/>
        <dbReference type="EC" id="3.5.1.2"/>
    </reaction>
</comment>